<comment type="similarity">
    <text evidence="1">Belongs to the phD/YefM antitoxin family.</text>
</comment>
<dbReference type="EMBL" id="QSEF01000016">
    <property type="protein sequence ID" value="RGZ46763.1"/>
    <property type="molecule type" value="Genomic_DNA"/>
</dbReference>
<dbReference type="InterPro" id="IPR020271">
    <property type="entry name" value="Uncharacterised_MJ1172"/>
</dbReference>
<dbReference type="Pfam" id="PF10884">
    <property type="entry name" value="DUF2683"/>
    <property type="match status" value="1"/>
</dbReference>
<comment type="caution">
    <text evidence="2">The sequence shown here is derived from an EMBL/GenBank/DDBJ whole genome shotgun (WGS) entry which is preliminary data.</text>
</comment>
<organism evidence="2 5">
    <name type="scientific">Parabacteroides merdae</name>
    <dbReference type="NCBI Taxonomy" id="46503"/>
    <lineage>
        <taxon>Bacteria</taxon>
        <taxon>Pseudomonadati</taxon>
        <taxon>Bacteroidota</taxon>
        <taxon>Bacteroidia</taxon>
        <taxon>Bacteroidales</taxon>
        <taxon>Tannerellaceae</taxon>
        <taxon>Parabacteroides</taxon>
    </lineage>
</organism>
<dbReference type="InterPro" id="IPR036165">
    <property type="entry name" value="YefM-like_sf"/>
</dbReference>
<dbReference type="EMBL" id="QRKC01000001">
    <property type="protein sequence ID" value="RHH79653.1"/>
    <property type="molecule type" value="Genomic_DNA"/>
</dbReference>
<proteinExistence type="inferred from homology"/>
<dbReference type="Proteomes" id="UP000285173">
    <property type="component" value="Unassembled WGS sequence"/>
</dbReference>
<dbReference type="RefSeq" id="WP_021862932.1">
    <property type="nucleotide sequence ID" value="NZ_JADNHS010000009.1"/>
</dbReference>
<gene>
    <name evidence="3" type="ORF">DW191_00470</name>
    <name evidence="2" type="ORF">DW986_12250</name>
</gene>
<name>A0A3R6CUV8_9BACT</name>
<sequence length="83" mass="9681">MRIISSREFNDNQKLYFDLADQNEQIIVQRGKDKAYMLIPITESDRLSTNPALINKIKDAERAIREGKTTKINDIDNIWESIL</sequence>
<dbReference type="AlphaFoldDB" id="A0A3R6CUV8"/>
<reference evidence="4 5" key="1">
    <citation type="submission" date="2018-08" db="EMBL/GenBank/DDBJ databases">
        <title>A genome reference for cultivated species of the human gut microbiota.</title>
        <authorList>
            <person name="Zou Y."/>
            <person name="Xue W."/>
            <person name="Luo G."/>
        </authorList>
    </citation>
    <scope>NUCLEOTIDE SEQUENCE [LARGE SCALE GENOMIC DNA]</scope>
    <source>
        <strain evidence="3 4">AM16-50</strain>
        <strain evidence="2 5">AM50-15</strain>
    </source>
</reference>
<protein>
    <submittedName>
        <fullName evidence="2">Type II toxin-antitoxin system Phd/YefM family antitoxin</fullName>
    </submittedName>
</protein>
<accession>A0A3R6CUV8</accession>
<evidence type="ECO:0000313" key="5">
    <source>
        <dbReference type="Proteomes" id="UP000285173"/>
    </source>
</evidence>
<evidence type="ECO:0000313" key="2">
    <source>
        <dbReference type="EMBL" id="RGZ46763.1"/>
    </source>
</evidence>
<evidence type="ECO:0000313" key="4">
    <source>
        <dbReference type="Proteomes" id="UP000283732"/>
    </source>
</evidence>
<evidence type="ECO:0000256" key="1">
    <source>
        <dbReference type="ARBA" id="ARBA00009981"/>
    </source>
</evidence>
<dbReference type="SUPFAM" id="SSF143120">
    <property type="entry name" value="YefM-like"/>
    <property type="match status" value="1"/>
</dbReference>
<evidence type="ECO:0000313" key="3">
    <source>
        <dbReference type="EMBL" id="RHH79653.1"/>
    </source>
</evidence>
<dbReference type="Proteomes" id="UP000283732">
    <property type="component" value="Unassembled WGS sequence"/>
</dbReference>